<name>A0A0V0ZS54_9BILA</name>
<comment type="caution">
    <text evidence="1">The sequence shown here is derived from an EMBL/GenBank/DDBJ whole genome shotgun (WGS) entry which is preliminary data.</text>
</comment>
<dbReference type="Proteomes" id="UP000054783">
    <property type="component" value="Unassembled WGS sequence"/>
</dbReference>
<sequence length="61" mass="7164">MQQRLQKGFAAEFLPEIFTNRTDVETTTKKYRQTLKIFPAKETRPPTHITILNIIQMDVSK</sequence>
<organism evidence="1 2">
    <name type="scientific">Trichinella patagoniensis</name>
    <dbReference type="NCBI Taxonomy" id="990121"/>
    <lineage>
        <taxon>Eukaryota</taxon>
        <taxon>Metazoa</taxon>
        <taxon>Ecdysozoa</taxon>
        <taxon>Nematoda</taxon>
        <taxon>Enoplea</taxon>
        <taxon>Dorylaimia</taxon>
        <taxon>Trichinellida</taxon>
        <taxon>Trichinellidae</taxon>
        <taxon>Trichinella</taxon>
    </lineage>
</organism>
<accession>A0A0V0ZS54</accession>
<evidence type="ECO:0000313" key="1">
    <source>
        <dbReference type="EMBL" id="KRY15381.1"/>
    </source>
</evidence>
<protein>
    <submittedName>
        <fullName evidence="1">Uncharacterized protein</fullName>
    </submittedName>
</protein>
<reference evidence="1 2" key="1">
    <citation type="submission" date="2015-01" db="EMBL/GenBank/DDBJ databases">
        <title>Evolution of Trichinella species and genotypes.</title>
        <authorList>
            <person name="Korhonen P.K."/>
            <person name="Edoardo P."/>
            <person name="Giuseppe L.R."/>
            <person name="Gasser R.B."/>
        </authorList>
    </citation>
    <scope>NUCLEOTIDE SEQUENCE [LARGE SCALE GENOMIC DNA]</scope>
    <source>
        <strain evidence="1">ISS2496</strain>
    </source>
</reference>
<evidence type="ECO:0000313" key="2">
    <source>
        <dbReference type="Proteomes" id="UP000054783"/>
    </source>
</evidence>
<dbReference type="AlphaFoldDB" id="A0A0V0ZS54"/>
<keyword evidence="2" id="KW-1185">Reference proteome</keyword>
<dbReference type="EMBL" id="JYDQ01000096">
    <property type="protein sequence ID" value="KRY15381.1"/>
    <property type="molecule type" value="Genomic_DNA"/>
</dbReference>
<proteinExistence type="predicted"/>
<gene>
    <name evidence="1" type="ORF">T12_11593</name>
</gene>